<protein>
    <submittedName>
        <fullName evidence="8">Cytochrome P450</fullName>
    </submittedName>
</protein>
<evidence type="ECO:0000256" key="7">
    <source>
        <dbReference type="SAM" id="SignalP"/>
    </source>
</evidence>
<dbReference type="PANTHER" id="PTHR24305:SF235">
    <property type="entry name" value="CYTOCHROME P450 MONOOXYGENASE APDB-RELATED"/>
    <property type="match status" value="1"/>
</dbReference>
<feature type="signal peptide" evidence="7">
    <location>
        <begin position="1"/>
        <end position="19"/>
    </location>
</feature>
<evidence type="ECO:0000256" key="1">
    <source>
        <dbReference type="ARBA" id="ARBA00001971"/>
    </source>
</evidence>
<dbReference type="GO" id="GO:0005506">
    <property type="term" value="F:iron ion binding"/>
    <property type="evidence" value="ECO:0007669"/>
    <property type="project" value="InterPro"/>
</dbReference>
<dbReference type="InterPro" id="IPR001128">
    <property type="entry name" value="Cyt_P450"/>
</dbReference>
<dbReference type="GO" id="GO:0004497">
    <property type="term" value="F:monooxygenase activity"/>
    <property type="evidence" value="ECO:0007669"/>
    <property type="project" value="InterPro"/>
</dbReference>
<evidence type="ECO:0000313" key="8">
    <source>
        <dbReference type="EMBL" id="KAJ9165351.1"/>
    </source>
</evidence>
<gene>
    <name evidence="8" type="ORF">NKR19_g441</name>
</gene>
<dbReference type="Gene3D" id="1.10.630.10">
    <property type="entry name" value="Cytochrome P450"/>
    <property type="match status" value="1"/>
</dbReference>
<comment type="cofactor">
    <cofactor evidence="1 6">
        <name>heme</name>
        <dbReference type="ChEBI" id="CHEBI:30413"/>
    </cofactor>
</comment>
<evidence type="ECO:0000256" key="5">
    <source>
        <dbReference type="ARBA" id="ARBA00023004"/>
    </source>
</evidence>
<keyword evidence="3 6" id="KW-0479">Metal-binding</keyword>
<proteinExistence type="predicted"/>
<dbReference type="GO" id="GO:0044550">
    <property type="term" value="P:secondary metabolite biosynthetic process"/>
    <property type="evidence" value="ECO:0007669"/>
    <property type="project" value="UniProtKB-ARBA"/>
</dbReference>
<dbReference type="EMBL" id="JANBVN010000004">
    <property type="protein sequence ID" value="KAJ9165351.1"/>
    <property type="molecule type" value="Genomic_DNA"/>
</dbReference>
<keyword evidence="5 6" id="KW-0408">Iron</keyword>
<dbReference type="GO" id="GO:0016705">
    <property type="term" value="F:oxidoreductase activity, acting on paired donors, with incorporation or reduction of molecular oxygen"/>
    <property type="evidence" value="ECO:0007669"/>
    <property type="project" value="InterPro"/>
</dbReference>
<keyword evidence="9" id="KW-1185">Reference proteome</keyword>
<keyword evidence="2 6" id="KW-0349">Heme</keyword>
<dbReference type="Pfam" id="PF00067">
    <property type="entry name" value="p450"/>
    <property type="match status" value="1"/>
</dbReference>
<dbReference type="GO" id="GO:0020037">
    <property type="term" value="F:heme binding"/>
    <property type="evidence" value="ECO:0007669"/>
    <property type="project" value="InterPro"/>
</dbReference>
<reference evidence="8" key="1">
    <citation type="submission" date="2022-07" db="EMBL/GenBank/DDBJ databases">
        <title>Fungi with potential for degradation of polypropylene.</title>
        <authorList>
            <person name="Gostincar C."/>
        </authorList>
    </citation>
    <scope>NUCLEOTIDE SEQUENCE</scope>
    <source>
        <strain evidence="8">EXF-13287</strain>
    </source>
</reference>
<dbReference type="AlphaFoldDB" id="A0AA38VQ02"/>
<evidence type="ECO:0000256" key="2">
    <source>
        <dbReference type="ARBA" id="ARBA00022617"/>
    </source>
</evidence>
<dbReference type="InterPro" id="IPR036396">
    <property type="entry name" value="Cyt_P450_sf"/>
</dbReference>
<evidence type="ECO:0000256" key="4">
    <source>
        <dbReference type="ARBA" id="ARBA00023002"/>
    </source>
</evidence>
<evidence type="ECO:0000256" key="6">
    <source>
        <dbReference type="PIRSR" id="PIRSR602401-1"/>
    </source>
</evidence>
<dbReference type="PRINTS" id="PR00463">
    <property type="entry name" value="EP450I"/>
</dbReference>
<dbReference type="PRINTS" id="PR00385">
    <property type="entry name" value="P450"/>
</dbReference>
<keyword evidence="7" id="KW-0732">Signal</keyword>
<feature type="chain" id="PRO_5041413114" evidence="7">
    <location>
        <begin position="20"/>
        <end position="501"/>
    </location>
</feature>
<name>A0AA38VQ02_9PEZI</name>
<evidence type="ECO:0000256" key="3">
    <source>
        <dbReference type="ARBA" id="ARBA00022723"/>
    </source>
</evidence>
<dbReference type="PANTHER" id="PTHR24305">
    <property type="entry name" value="CYTOCHROME P450"/>
    <property type="match status" value="1"/>
</dbReference>
<dbReference type="SUPFAM" id="SSF48264">
    <property type="entry name" value="Cytochrome P450"/>
    <property type="match status" value="1"/>
</dbReference>
<accession>A0AA38VQ02</accession>
<organism evidence="8 9">
    <name type="scientific">Coniochaeta hoffmannii</name>
    <dbReference type="NCBI Taxonomy" id="91930"/>
    <lineage>
        <taxon>Eukaryota</taxon>
        <taxon>Fungi</taxon>
        <taxon>Dikarya</taxon>
        <taxon>Ascomycota</taxon>
        <taxon>Pezizomycotina</taxon>
        <taxon>Sordariomycetes</taxon>
        <taxon>Sordariomycetidae</taxon>
        <taxon>Coniochaetales</taxon>
        <taxon>Coniochaetaceae</taxon>
        <taxon>Coniochaeta</taxon>
    </lineage>
</organism>
<dbReference type="CDD" id="cd11060">
    <property type="entry name" value="CYP57A1-like"/>
    <property type="match status" value="1"/>
</dbReference>
<dbReference type="InterPro" id="IPR050121">
    <property type="entry name" value="Cytochrome_P450_monoxygenase"/>
</dbReference>
<comment type="caution">
    <text evidence="8">The sequence shown here is derived from an EMBL/GenBank/DDBJ whole genome shotgun (WGS) entry which is preliminary data.</text>
</comment>
<dbReference type="Proteomes" id="UP001174691">
    <property type="component" value="Unassembled WGS sequence"/>
</dbReference>
<feature type="binding site" description="axial binding residue" evidence="6">
    <location>
        <position position="437"/>
    </location>
    <ligand>
        <name>heme</name>
        <dbReference type="ChEBI" id="CHEBI:30413"/>
    </ligand>
    <ligandPart>
        <name>Fe</name>
        <dbReference type="ChEBI" id="CHEBI:18248"/>
    </ligandPart>
</feature>
<dbReference type="InterPro" id="IPR002401">
    <property type="entry name" value="Cyt_P450_E_grp-I"/>
</dbReference>
<keyword evidence="4" id="KW-0560">Oxidoreductase</keyword>
<evidence type="ECO:0000313" key="9">
    <source>
        <dbReference type="Proteomes" id="UP001174691"/>
    </source>
</evidence>
<sequence length="501" mass="55191">MLTAYILFLVLAAAALAVAQLLAAAFKLRGIPGPLMARLTDVWRFRAMRSKGWSSRLVALHQRYGKLVRIGPNHISVSDPAAIPIIYGTSPVWVKGPSYYGAATVSKGRTVPSIIAMGEAQHTAVRKSAGRHFTTNSLLDYEPSIEAATADLVRVLEAHPTTDIANYLQCFAMDVLMRVAFSESLGFIEKGADVDGILAAVVARFDHWGHWGAMPWADYLFNKSPLAAKLRKKGDSPLASVSWAQLVKRKSALAEKSDRMDLLQKFLEGQAKYPDLVTDDEILGIIMSTIGAGADTTAGTLAYTVYLLCKHPAAARKLQSELDNALRDGALTNPPKWSQVNRLPYLDAVLRESMRIFPIASWGLDRVVPPAGATIAGRYIPGGTVVGCQIDAVHLDEDVYGRDSAAFRPERWLEADEERRRRMDRAFLAFSAGKRTCTGIHIAWLEMKKTLPLLLMNFEMELVNPSQDVRGEVRISAVKYPPPIWMRIRKREPVEVGVSAV</sequence>